<evidence type="ECO:0000256" key="4">
    <source>
        <dbReference type="ARBA" id="ARBA00022692"/>
    </source>
</evidence>
<dbReference type="Gene3D" id="3.80.10.10">
    <property type="entry name" value="Ribonuclease Inhibitor"/>
    <property type="match status" value="7"/>
</dbReference>
<keyword evidence="3" id="KW-0433">Leucine-rich repeat</keyword>
<dbReference type="InterPro" id="IPR003591">
    <property type="entry name" value="Leu-rich_rpt_typical-subtyp"/>
</dbReference>
<evidence type="ECO:0000256" key="7">
    <source>
        <dbReference type="ARBA" id="ARBA00023136"/>
    </source>
</evidence>
<dbReference type="GO" id="GO:0005886">
    <property type="term" value="C:plasma membrane"/>
    <property type="evidence" value="ECO:0007669"/>
    <property type="project" value="UniProtKB-SubCell"/>
</dbReference>
<proteinExistence type="inferred from homology"/>
<keyword evidence="7" id="KW-0472">Membrane</keyword>
<evidence type="ECO:0000256" key="6">
    <source>
        <dbReference type="ARBA" id="ARBA00022989"/>
    </source>
</evidence>
<evidence type="ECO:0000259" key="9">
    <source>
        <dbReference type="Pfam" id="PF08263"/>
    </source>
</evidence>
<evidence type="ECO:0000313" key="10">
    <source>
        <dbReference type="EnsemblPlants" id="EMT13466"/>
    </source>
</evidence>
<dbReference type="PROSITE" id="PS51450">
    <property type="entry name" value="LRR"/>
    <property type="match status" value="1"/>
</dbReference>
<dbReference type="Pfam" id="PF08263">
    <property type="entry name" value="LRRNT_2"/>
    <property type="match status" value="1"/>
</dbReference>
<protein>
    <submittedName>
        <fullName evidence="10">LRR receptor-like serine/threonine-protein kinase GSO1</fullName>
    </submittedName>
</protein>
<evidence type="ECO:0000256" key="1">
    <source>
        <dbReference type="ARBA" id="ARBA00004251"/>
    </source>
</evidence>
<keyword evidence="4" id="KW-0812">Transmembrane</keyword>
<comment type="subcellular location">
    <subcellularLocation>
        <location evidence="1">Cell membrane</location>
        <topology evidence="1">Single-pass type I membrane protein</topology>
    </subcellularLocation>
</comment>
<dbReference type="EnsemblPlants" id="EMT13466">
    <property type="protein sequence ID" value="EMT13466"/>
    <property type="gene ID" value="F775_20972"/>
</dbReference>
<accession>R7W2E6</accession>
<dbReference type="SUPFAM" id="SSF52047">
    <property type="entry name" value="RNI-like"/>
    <property type="match status" value="1"/>
</dbReference>
<dbReference type="InterPro" id="IPR013210">
    <property type="entry name" value="LRR_N_plant-typ"/>
</dbReference>
<dbReference type="Pfam" id="PF00560">
    <property type="entry name" value="LRR_1"/>
    <property type="match status" value="7"/>
</dbReference>
<evidence type="ECO:0000256" key="8">
    <source>
        <dbReference type="ARBA" id="ARBA00023180"/>
    </source>
</evidence>
<keyword evidence="6" id="KW-1133">Transmembrane helix</keyword>
<dbReference type="FunFam" id="3.80.10.10:FF:000095">
    <property type="entry name" value="LRR receptor-like serine/threonine-protein kinase GSO1"/>
    <property type="match status" value="1"/>
</dbReference>
<dbReference type="InterPro" id="IPR032675">
    <property type="entry name" value="LRR_dom_sf"/>
</dbReference>
<name>R7W2E6_AEGTA</name>
<dbReference type="AlphaFoldDB" id="R7W2E6"/>
<evidence type="ECO:0000256" key="3">
    <source>
        <dbReference type="ARBA" id="ARBA00022614"/>
    </source>
</evidence>
<comment type="similarity">
    <text evidence="2">Belongs to the RLP family.</text>
</comment>
<dbReference type="FunFam" id="3.80.10.10:FF:000383">
    <property type="entry name" value="Leucine-rich repeat receptor protein kinase EMS1"/>
    <property type="match status" value="1"/>
</dbReference>
<dbReference type="PRINTS" id="PR00019">
    <property type="entry name" value="LEURICHRPT"/>
</dbReference>
<organism evidence="10">
    <name type="scientific">Aegilops tauschii</name>
    <name type="common">Tausch's goatgrass</name>
    <name type="synonym">Aegilops squarrosa</name>
    <dbReference type="NCBI Taxonomy" id="37682"/>
    <lineage>
        <taxon>Eukaryota</taxon>
        <taxon>Viridiplantae</taxon>
        <taxon>Streptophyta</taxon>
        <taxon>Embryophyta</taxon>
        <taxon>Tracheophyta</taxon>
        <taxon>Spermatophyta</taxon>
        <taxon>Magnoliopsida</taxon>
        <taxon>Liliopsida</taxon>
        <taxon>Poales</taxon>
        <taxon>Poaceae</taxon>
        <taxon>BOP clade</taxon>
        <taxon>Pooideae</taxon>
        <taxon>Triticodae</taxon>
        <taxon>Triticeae</taxon>
        <taxon>Triticinae</taxon>
        <taxon>Aegilops</taxon>
    </lineage>
</organism>
<keyword evidence="5" id="KW-0677">Repeat</keyword>
<evidence type="ECO:0000256" key="2">
    <source>
        <dbReference type="ARBA" id="ARBA00009592"/>
    </source>
</evidence>
<dbReference type="InterPro" id="IPR001611">
    <property type="entry name" value="Leu-rich_rpt"/>
</dbReference>
<dbReference type="SMART" id="SM00369">
    <property type="entry name" value="LRR_TYP"/>
    <property type="match status" value="9"/>
</dbReference>
<dbReference type="PANTHER" id="PTHR48062:SF56">
    <property type="entry name" value="OS04G0647900 PROTEIN"/>
    <property type="match status" value="1"/>
</dbReference>
<reference evidence="10" key="1">
    <citation type="submission" date="2015-06" db="UniProtKB">
        <authorList>
            <consortium name="EnsemblPlants"/>
        </authorList>
    </citation>
    <scope>IDENTIFICATION</scope>
</reference>
<keyword evidence="8" id="KW-0325">Glycoprotein</keyword>
<dbReference type="SUPFAM" id="SSF52058">
    <property type="entry name" value="L domain-like"/>
    <property type="match status" value="2"/>
</dbReference>
<feature type="domain" description="Leucine-rich repeat-containing N-terminal plant-type" evidence="9">
    <location>
        <begin position="145"/>
        <end position="185"/>
    </location>
</feature>
<sequence length="1149" mass="126283">MSTDAKCAAAEKAEADKKAAEDAAAATKAAASAWPTGGNCLFTQQELELKEGVGGPNELVKRPLCSSHQEHKISLADREDGDMLPCLAEAIRLRRKLNKNVAAPSGRRGGDMSEHQMVTVVMMVDGDGKLAEMSMLQLSSGCFVEERAALLDIQSSLIRAHSQISLDSWRKDDDDCCSWDLVKCNNSTQRVSHLDLSLVYFPADVDDRWYLNLTAFSAFHELRYLDLSYNYQCSLSSEGLVGLSKLRYLDLSGTLLGVGFPEFIAKIFSLEVLALNGNNLNGSLQAAAVENLRNLRQLNMSGNRFNGDLPASLFALPQLKILDLSVNNFCGHIPVSSSPGPISPEVLDLSFNRLNGTLPVRAFKNIRSLNLGGNQFSGSLPVSLFALPHLKFLYLSYNNFEGHFPINLSSVPVPLEALHLEYNKLSGSLPTEQEFVNLQNLRELYLSSNQFSGSIPTFLLSLPHIERLNLSKNFLGGEILRNRSLNLSPSLKSLRFSQNNLSGRFSFTWVGNLTKLEEIDLSGNSNLVVDVNISRWTSPLQLKQLLLSGCDLDKNIIAEPHFLHTQHHLEVLDLSNNNLSGSMPNWLFTKEARLQDLNLGNNSLTGSLDPIWHSQSSLSVINIHMNHITGQLPANLSSMFPGLFVLDFSSNDLLGHIPTSLCEISSMLVLDLSNNKLSGEVPSCVFTNYPMLMTLKVSNNKLGGLLFSGMSNLSSIRELCLDGNKFKGTLPHDLAGENLRVIDLHDNELSGKLDTAFWNMSCLKGLNLAGNRITGKIDQHICGFTEIRLLDLSRNNLTGSVPNSCFIVLNFLNLTGNFLSSDISFALFNTSSLIALDIRHNHFMGNLNWVGYLENIRLLSLGGNKFEGQITPNLCRLMYMRIIDLSHNKLSGSLPACIGNISFKGDTDDQILHSIDGIASPSYDTFYVLKDFTFATKGNLYTYGRSFFISMAGIDLSANMLDGEIPWELGNLRHIKSLNLSSNFFVANMLDGEIPWELGNPRHIKSLNLSSNFFVGPIPTTLGGMGEIESLDLSHNELSGPIPWQLTQLSSLGVFSVAYNNLSGCIPNSGQLSSFGRVDSYLANTNLHQITQGNMCAAPDPVAQEDVGETPSDPVLYAVTAASFILAFWAIVAFSFYHPYGSMYQSVLD</sequence>
<evidence type="ECO:0000256" key="5">
    <source>
        <dbReference type="ARBA" id="ARBA00022737"/>
    </source>
</evidence>
<dbReference type="Pfam" id="PF13855">
    <property type="entry name" value="LRR_8"/>
    <property type="match status" value="3"/>
</dbReference>
<dbReference type="PANTHER" id="PTHR48062">
    <property type="entry name" value="RECEPTOR-LIKE PROTEIN 14"/>
    <property type="match status" value="1"/>
</dbReference>
<dbReference type="InterPro" id="IPR051502">
    <property type="entry name" value="RLP_Defense_Trigger"/>
</dbReference>